<dbReference type="CDD" id="cd18808">
    <property type="entry name" value="SF1_C_Upf1"/>
    <property type="match status" value="1"/>
</dbReference>
<dbReference type="Pfam" id="PF13086">
    <property type="entry name" value="AAA_11"/>
    <property type="match status" value="1"/>
</dbReference>
<feature type="domain" description="NF-X1-type" evidence="6">
    <location>
        <begin position="1565"/>
        <end position="1587"/>
    </location>
</feature>
<dbReference type="Pfam" id="PF25396">
    <property type="entry name" value="ZNFX1"/>
    <property type="match status" value="1"/>
</dbReference>
<evidence type="ECO:0000256" key="1">
    <source>
        <dbReference type="ARBA" id="ARBA00022723"/>
    </source>
</evidence>
<dbReference type="GO" id="GO:0031048">
    <property type="term" value="P:regulatory ncRNA-mediated heterochromatin formation"/>
    <property type="evidence" value="ECO:0007669"/>
    <property type="project" value="TreeGrafter"/>
</dbReference>
<dbReference type="Gene3D" id="3.40.50.300">
    <property type="entry name" value="P-loop containing nucleotide triphosphate hydrolases"/>
    <property type="match status" value="3"/>
</dbReference>
<evidence type="ECO:0000256" key="2">
    <source>
        <dbReference type="ARBA" id="ARBA00022737"/>
    </source>
</evidence>
<evidence type="ECO:0000256" key="4">
    <source>
        <dbReference type="ARBA" id="ARBA00022833"/>
    </source>
</evidence>
<feature type="domain" description="NF-X1-type" evidence="6">
    <location>
        <begin position="1348"/>
        <end position="1368"/>
    </location>
</feature>
<dbReference type="InterPro" id="IPR045055">
    <property type="entry name" value="DNA2/NAM7-like"/>
</dbReference>
<dbReference type="InterPro" id="IPR027417">
    <property type="entry name" value="P-loop_NTPase"/>
</dbReference>
<comment type="caution">
    <text evidence="7">The sequence shown here is derived from an EMBL/GenBank/DDBJ whole genome shotgun (WGS) entry which is preliminary data.</text>
</comment>
<dbReference type="InterPro" id="IPR041677">
    <property type="entry name" value="DNA2/NAM7_AAA_11"/>
</dbReference>
<evidence type="ECO:0000313" key="7">
    <source>
        <dbReference type="EMBL" id="VDI51559.1"/>
    </source>
</evidence>
<feature type="compositionally biased region" description="Basic and acidic residues" evidence="5">
    <location>
        <begin position="2020"/>
        <end position="2039"/>
    </location>
</feature>
<dbReference type="InterPro" id="IPR047187">
    <property type="entry name" value="SF1_C_Upf1"/>
</dbReference>
<dbReference type="InterPro" id="IPR041679">
    <property type="entry name" value="DNA2/NAM7-like_C"/>
</dbReference>
<feature type="region of interest" description="Disordered" evidence="5">
    <location>
        <begin position="2175"/>
        <end position="2240"/>
    </location>
</feature>
<dbReference type="SMART" id="SM00438">
    <property type="entry name" value="ZnF_NFX"/>
    <property type="match status" value="6"/>
</dbReference>
<dbReference type="PANTHER" id="PTHR10887:SF341">
    <property type="entry name" value="NFX1-TYPE ZINC FINGER-CONTAINING PROTEIN 1"/>
    <property type="match status" value="1"/>
</dbReference>
<dbReference type="InterPro" id="IPR057373">
    <property type="entry name" value="ZNFX1"/>
</dbReference>
<evidence type="ECO:0000259" key="6">
    <source>
        <dbReference type="SMART" id="SM00438"/>
    </source>
</evidence>
<reference evidence="7" key="1">
    <citation type="submission" date="2018-11" db="EMBL/GenBank/DDBJ databases">
        <authorList>
            <person name="Alioto T."/>
            <person name="Alioto T."/>
        </authorList>
    </citation>
    <scope>NUCLEOTIDE SEQUENCE</scope>
</reference>
<dbReference type="GO" id="GO:0004386">
    <property type="term" value="F:helicase activity"/>
    <property type="evidence" value="ECO:0007669"/>
    <property type="project" value="InterPro"/>
</dbReference>
<feature type="domain" description="NF-X1-type" evidence="6">
    <location>
        <begin position="1237"/>
        <end position="1256"/>
    </location>
</feature>
<feature type="region of interest" description="Disordered" evidence="5">
    <location>
        <begin position="2020"/>
        <end position="2121"/>
    </location>
</feature>
<sequence length="2240" mass="258648">MSLKSHGNCLTSRRILEMFENNIDDKELLVSITSTNNLKYFMNKSDLKLETISAFVHIVSKALRSNCNADLMLRLLCDISDASLLGLNGLSLIQQHDEHLECSHPLNCLLDDFILIIQQLFMRTPSSAMTPQTIGLVDFLNQTIIASDILVEKETKLNSVSKLRHDIIHTLTEKAKCKTIPKVEDDFEDKLLPPDDFRRLSIIPSDRDVFEPTEFLRRNKSKGQYLNLEHYLDVQFRLYREDFICPLRSAVKEYIQINQEKNQPRGRHIRLEDGRLYRNVKIMGTTLSHEFGTVYEIELDYQHVKKINWFTSKRLIYGSLVCLSFDNFRTVLFAVIVDSDRKDLERSGVFKAQIFITRKDQNISRNINGVMIESSSAYFESYRHVLAALKNVKGHIPFKRYIVDCERDILPPSYIREGSQTYDFMPVSEQRTCVNILNIEEWPSMDDLHLDAAQWEAFHAALTKEFVVIQGPPGTGKTYIGLQIARILLYNKCVWSDMNVLRDERRMYRRIPDEEDMFEYECKNSIMVVCFTNHALDQFLEGIIKFLGTIPKEDIVRIGSRCKNPSVEQFTLFKHRSKFLSNYRKTAYNLQRLKNIDSNTITLVDRLKSRMVQIKSRLTAIQNEQIVLGFIVLKTVMSSDHRKEFREKPDKAFYRWLEVTEGFWYKEVEKIYQGRQNGSTGRYQHNHIANGDAVYIDITSEAEFEYAERHIEDEEYNEVYSTENLGLDIIKQLKKNEKKNVEERCREVLRNEAEKVKQNIRFGEKVIRETADIITNLWELTLEDRWKFYRFWVSQYIESQKQQLQDTEGLISALFDRYKQAKLQIDELIMSKASVIALTTTAAARYYDSLAKLKPTITIIEEAAEVLEAHIVTALSQNCQHVILIGDHKQLEPKPAVHELAIKYNLSVSLFERMINNELNYYCLQRQHRMRPDIADLVRHIYPALEDNENVTYYEDVGGIRQNLYFINHSSLEVYSDEGRSYSNDFEAEYAKELCRYLLNQGYKPSQITILAAYSGQMYCIQKKMPKAEFEGVTICVLDNYQGEENEVIILSLVRSNQEGVIGFLNKENRICVALSRAKKGMYIIGNIDSLTRKSKHWQVISDTLKSKNSIGKGLFLYCQNHPEKQEIQAISPTDFLKAPHGGCGIPCEFRLKCGHACRLRCHSFDRDHTDYECMKNCPKTCPNNHKCPRRCHEPNPCECFVKIEKQLSCGHINLVECYIEPSEHKCYTEVERLLKCGHTALMPCHTIVDSFKCKEKVIDTRSKCGHDYERKCHEYKFLFENKIKCLIQTEKTFKTCKHTLIVECHTDLDKINCMESVTKKFNCGHSVEADCFMATHVTCVDKCMKLCDKLHVCNRTCHFPSPCYCSAIIERVIPGCQHTQKMSCSEDLNTFKCLEFVQKTLPKCGHTNKVECYKNPEQICCSIDIQKKIPKCQHEQIISCGVDPALERIKCMSNVDVYLKTCGHTLSLTCWESKEEREDSALQCNVAVPYTYPSCNHTTNVQCSMKQAIDKIETAENPINTNDIPLCCHHVSQKLPCGHSIEIECHRAGHPIKCTSKCQKLLSCGHICMHLCIECQDGLIHKMCKRKCEKEQLCGHKCNGYNCLHCKPCTKPCTYACDHRKCTNICSQSCKPCKQPCVWQCPHSKCSKLCSEICDRQKCSQPCKNILGCGHICSGYCGEPCPDICIECKPNQFPGDSSNPYSKFYKTVTLKECGHTFTDTILDAYMRKSKDALVIKCPTCKTIIHKHPRYDRVLKCKKQFIEAAKSNILERNTNRQITFPCYSGDVVNLINTYLKKFATYRQIVKYLNSDQNFVDNLSFTTSIANRIYDTVNQGLSDIHSFEDLFHEIYKLHTLWVVTICSSKPDVLEAAFDDKRVAEVVKLFEDSKMQSHLIESDVPLDIKHDSFTAAGARPKDITKTTYMTYISIKGNDVVNFIKAQIVRAEYDHQHIEELLSFLITSLERIEEDVHLINAKAYPVLRDKMGVHQDEWAICRKGHIFSITNDGLTCCVCRESRTKRQPKESVTRDATKLEFQKDTRSSPTQLHFSRDETRKQVSNQTHFKKEWDRSVKGNGQMKESIFAINERAGRSSTPQRRPRGNFRGRGRSANEETRGNRSMSLNDFITTSSSERIKIKSLPNQSTGISDESQNMVSAEEQEDFPILTTIDKKPTGNLKWNCPKKDNPTIASTKQNTISAEEQEDFPTLTKIDRKPEGNLKFYRPKKDNSTITATKQQKRKKRR</sequence>
<dbReference type="SUPFAM" id="SSF52540">
    <property type="entry name" value="P-loop containing nucleoside triphosphate hydrolases"/>
    <property type="match status" value="2"/>
</dbReference>
<keyword evidence="3" id="KW-0863">Zinc-finger</keyword>
<keyword evidence="4" id="KW-0862">Zinc</keyword>
<evidence type="ECO:0000256" key="5">
    <source>
        <dbReference type="SAM" id="MobiDB-lite"/>
    </source>
</evidence>
<keyword evidence="2" id="KW-0677">Repeat</keyword>
<feature type="domain" description="NF-X1-type" evidence="6">
    <location>
        <begin position="1538"/>
        <end position="1561"/>
    </location>
</feature>
<dbReference type="EMBL" id="UYJE01007076">
    <property type="protein sequence ID" value="VDI51559.1"/>
    <property type="molecule type" value="Genomic_DNA"/>
</dbReference>
<organism evidence="7 8">
    <name type="scientific">Mytilus galloprovincialis</name>
    <name type="common">Mediterranean mussel</name>
    <dbReference type="NCBI Taxonomy" id="29158"/>
    <lineage>
        <taxon>Eukaryota</taxon>
        <taxon>Metazoa</taxon>
        <taxon>Spiralia</taxon>
        <taxon>Lophotrochozoa</taxon>
        <taxon>Mollusca</taxon>
        <taxon>Bivalvia</taxon>
        <taxon>Autobranchia</taxon>
        <taxon>Pteriomorphia</taxon>
        <taxon>Mytilida</taxon>
        <taxon>Mytiloidea</taxon>
        <taxon>Mytilidae</taxon>
        <taxon>Mytilinae</taxon>
        <taxon>Mytilus</taxon>
    </lineage>
</organism>
<dbReference type="FunFam" id="3.40.50.300:FF:000742">
    <property type="entry name" value="NFX1-type zinc finger-containing protein 1"/>
    <property type="match status" value="1"/>
</dbReference>
<protein>
    <recommendedName>
        <fullName evidence="6">NF-X1-type domain-containing protein</fullName>
    </recommendedName>
</protein>
<dbReference type="GO" id="GO:0008270">
    <property type="term" value="F:zinc ion binding"/>
    <property type="evidence" value="ECO:0007669"/>
    <property type="project" value="UniProtKB-KW"/>
</dbReference>
<dbReference type="PANTHER" id="PTHR10887">
    <property type="entry name" value="DNA2/NAM7 HELICASE FAMILY"/>
    <property type="match status" value="1"/>
</dbReference>
<name>A0A8B6FNY7_MYTGA</name>
<evidence type="ECO:0000313" key="8">
    <source>
        <dbReference type="Proteomes" id="UP000596742"/>
    </source>
</evidence>
<keyword evidence="8" id="KW-1185">Reference proteome</keyword>
<accession>A0A8B6FNY7</accession>
<gene>
    <name evidence="7" type="ORF">MGAL_10B093899</name>
</gene>
<keyword evidence="1" id="KW-0479">Metal-binding</keyword>
<dbReference type="Pfam" id="PF13087">
    <property type="entry name" value="AAA_12"/>
    <property type="match status" value="1"/>
</dbReference>
<feature type="compositionally biased region" description="Basic residues" evidence="5">
    <location>
        <begin position="2095"/>
        <end position="2105"/>
    </location>
</feature>
<feature type="compositionally biased region" description="Polar residues" evidence="5">
    <location>
        <begin position="2185"/>
        <end position="2196"/>
    </location>
</feature>
<feature type="domain" description="NF-X1-type" evidence="6">
    <location>
        <begin position="1182"/>
        <end position="1202"/>
    </location>
</feature>
<dbReference type="OrthoDB" id="2423195at2759"/>
<feature type="domain" description="NF-X1-type" evidence="6">
    <location>
        <begin position="1154"/>
        <end position="1180"/>
    </location>
</feature>
<dbReference type="InterPro" id="IPR000967">
    <property type="entry name" value="Znf_NFX1"/>
</dbReference>
<dbReference type="Proteomes" id="UP000596742">
    <property type="component" value="Unassembled WGS sequence"/>
</dbReference>
<evidence type="ECO:0000256" key="3">
    <source>
        <dbReference type="ARBA" id="ARBA00022771"/>
    </source>
</evidence>
<proteinExistence type="predicted"/>
<dbReference type="GO" id="GO:0031380">
    <property type="term" value="C:nuclear RNA-directed RNA polymerase complex"/>
    <property type="evidence" value="ECO:0007669"/>
    <property type="project" value="TreeGrafter"/>
</dbReference>